<evidence type="ECO:0000256" key="1">
    <source>
        <dbReference type="ARBA" id="ARBA00010645"/>
    </source>
</evidence>
<gene>
    <name evidence="3" type="ORF">CRV10_00130</name>
</gene>
<evidence type="ECO:0000256" key="2">
    <source>
        <dbReference type="HAMAP-Rule" id="MF_00460"/>
    </source>
</evidence>
<keyword evidence="4" id="KW-1185">Reference proteome</keyword>
<sequence>MLVELVYVLPKQYCHFHLELKNHSTVKEVIEKSGILKLHKDIDLRINKIGIYGTLVNLEDIVSKGDRIEIYRLLSLSPMELRRQKAKRLKIKN</sequence>
<dbReference type="SUPFAM" id="SSF54285">
    <property type="entry name" value="MoaD/ThiS"/>
    <property type="match status" value="1"/>
</dbReference>
<dbReference type="OrthoDB" id="9796575at2"/>
<organism evidence="3 4">
    <name type="scientific">Candidatus Pantoea edessiphila</name>
    <dbReference type="NCBI Taxonomy" id="2044610"/>
    <lineage>
        <taxon>Bacteria</taxon>
        <taxon>Pseudomonadati</taxon>
        <taxon>Pseudomonadota</taxon>
        <taxon>Gammaproteobacteria</taxon>
        <taxon>Enterobacterales</taxon>
        <taxon>Erwiniaceae</taxon>
        <taxon>Pantoea</taxon>
    </lineage>
</organism>
<comment type="similarity">
    <text evidence="1 2">Belongs to the UPF0125 (RnfH) family.</text>
</comment>
<dbReference type="PANTHER" id="PTHR37483">
    <property type="entry name" value="UPF0125 PROTEIN RATB"/>
    <property type="match status" value="1"/>
</dbReference>
<name>A0A2P5SX57_9GAMM</name>
<dbReference type="Pfam" id="PF03658">
    <property type="entry name" value="Ub-RnfH"/>
    <property type="match status" value="1"/>
</dbReference>
<dbReference type="EMBL" id="PDKU01000001">
    <property type="protein sequence ID" value="PPI86927.1"/>
    <property type="molecule type" value="Genomic_DNA"/>
</dbReference>
<dbReference type="InterPro" id="IPR005346">
    <property type="entry name" value="RnfH"/>
</dbReference>
<dbReference type="PANTHER" id="PTHR37483:SF1">
    <property type="entry name" value="UPF0125 PROTEIN RATB"/>
    <property type="match status" value="1"/>
</dbReference>
<reference evidence="3 4" key="1">
    <citation type="journal article" date="2018" name="Genome Biol. Evol.">
        <title>Cladogenesis and Genomic Streamlining in Extracellular Endosymbionts of Tropical Stink Bugs.</title>
        <authorList>
            <person name="Otero-Bravo A."/>
            <person name="Goffredi S."/>
            <person name="Sabree Z.L."/>
        </authorList>
    </citation>
    <scope>NUCLEOTIDE SEQUENCE [LARGE SCALE GENOMIC DNA]</scope>
    <source>
        <strain evidence="3 4">SoEL</strain>
    </source>
</reference>
<evidence type="ECO:0000313" key="3">
    <source>
        <dbReference type="EMBL" id="PPI86927.1"/>
    </source>
</evidence>
<dbReference type="AlphaFoldDB" id="A0A2P5SX57"/>
<dbReference type="HAMAP" id="MF_00460">
    <property type="entry name" value="UPF0125_RnfH"/>
    <property type="match status" value="1"/>
</dbReference>
<dbReference type="InterPro" id="IPR037021">
    <property type="entry name" value="RnfH_sf"/>
</dbReference>
<evidence type="ECO:0000313" key="4">
    <source>
        <dbReference type="Proteomes" id="UP000296144"/>
    </source>
</evidence>
<proteinExistence type="inferred from homology"/>
<comment type="caution">
    <text evidence="3">The sequence shown here is derived from an EMBL/GenBank/DDBJ whole genome shotgun (WGS) entry which is preliminary data.</text>
</comment>
<dbReference type="Proteomes" id="UP000296144">
    <property type="component" value="Unassembled WGS sequence"/>
</dbReference>
<accession>A0A2P5SX57</accession>
<dbReference type="InterPro" id="IPR016155">
    <property type="entry name" value="Mopterin_synth/thiamin_S_b"/>
</dbReference>
<dbReference type="Gene3D" id="3.10.20.280">
    <property type="entry name" value="RnfH-like"/>
    <property type="match status" value="1"/>
</dbReference>
<protein>
    <recommendedName>
        <fullName evidence="2">UPF0125 protein CRV10_00130</fullName>
    </recommendedName>
</protein>
<dbReference type="NCBIfam" id="NF002490">
    <property type="entry name" value="PRK01777.1"/>
    <property type="match status" value="1"/>
</dbReference>